<gene>
    <name evidence="5" type="ORF">BATDEDRAFT_22926</name>
</gene>
<dbReference type="CDD" id="cd19542">
    <property type="entry name" value="CT_NRPS-like"/>
    <property type="match status" value="1"/>
</dbReference>
<dbReference type="Gene3D" id="3.40.50.12780">
    <property type="entry name" value="N-terminal domain of ligase-like"/>
    <property type="match status" value="1"/>
</dbReference>
<name>F4NW77_BATDJ</name>
<dbReference type="GO" id="GO:0005737">
    <property type="term" value="C:cytoplasm"/>
    <property type="evidence" value="ECO:0000318"/>
    <property type="project" value="GO_Central"/>
</dbReference>
<dbReference type="InterPro" id="IPR036736">
    <property type="entry name" value="ACP-like_sf"/>
</dbReference>
<dbReference type="GO" id="GO:0016874">
    <property type="term" value="F:ligase activity"/>
    <property type="evidence" value="ECO:0007669"/>
    <property type="project" value="UniProtKB-KW"/>
</dbReference>
<dbReference type="Pfam" id="PF00550">
    <property type="entry name" value="PP-binding"/>
    <property type="match status" value="2"/>
</dbReference>
<protein>
    <recommendedName>
        <fullName evidence="4">Carrier domain-containing protein</fullName>
    </recommendedName>
</protein>
<dbReference type="Pfam" id="PF00501">
    <property type="entry name" value="AMP-binding"/>
    <property type="match status" value="1"/>
</dbReference>
<evidence type="ECO:0000256" key="3">
    <source>
        <dbReference type="ARBA" id="ARBA00022598"/>
    </source>
</evidence>
<keyword evidence="6" id="KW-1185">Reference proteome</keyword>
<dbReference type="InterPro" id="IPR005645">
    <property type="entry name" value="FSH-like_dom"/>
</dbReference>
<organism evidence="5 6">
    <name type="scientific">Batrachochytrium dendrobatidis (strain JAM81 / FGSC 10211)</name>
    <name type="common">Frog chytrid fungus</name>
    <dbReference type="NCBI Taxonomy" id="684364"/>
    <lineage>
        <taxon>Eukaryota</taxon>
        <taxon>Fungi</taxon>
        <taxon>Fungi incertae sedis</taxon>
        <taxon>Chytridiomycota</taxon>
        <taxon>Chytridiomycota incertae sedis</taxon>
        <taxon>Chytridiomycetes</taxon>
        <taxon>Rhizophydiales</taxon>
        <taxon>Rhizophydiales incertae sedis</taxon>
        <taxon>Batrachochytrium</taxon>
    </lineage>
</organism>
<dbReference type="GeneID" id="18238082"/>
<dbReference type="PANTHER" id="PTHR45527:SF1">
    <property type="entry name" value="FATTY ACID SYNTHASE"/>
    <property type="match status" value="1"/>
</dbReference>
<dbReference type="InterPro" id="IPR009081">
    <property type="entry name" value="PP-bd_ACP"/>
</dbReference>
<dbReference type="Pfam" id="PF00668">
    <property type="entry name" value="Condensation"/>
    <property type="match status" value="1"/>
</dbReference>
<dbReference type="InterPro" id="IPR006162">
    <property type="entry name" value="Ppantetheine_attach_site"/>
</dbReference>
<dbReference type="GO" id="GO:0031177">
    <property type="term" value="F:phosphopantetheine binding"/>
    <property type="evidence" value="ECO:0000318"/>
    <property type="project" value="GO_Central"/>
</dbReference>
<dbReference type="Gene3D" id="3.30.559.10">
    <property type="entry name" value="Chloramphenicol acetyltransferase-like domain"/>
    <property type="match status" value="1"/>
</dbReference>
<dbReference type="InterPro" id="IPR000873">
    <property type="entry name" value="AMP-dep_synth/lig_dom"/>
</dbReference>
<dbReference type="OMA" id="PDWRTLQ"/>
<dbReference type="Gene3D" id="3.30.559.30">
    <property type="entry name" value="Nonribosomal peptide synthetase, condensation domain"/>
    <property type="match status" value="1"/>
</dbReference>
<dbReference type="GO" id="GO:0043041">
    <property type="term" value="P:amino acid activation for nonribosomal peptide biosynthetic process"/>
    <property type="evidence" value="ECO:0000318"/>
    <property type="project" value="GO_Central"/>
</dbReference>
<dbReference type="OrthoDB" id="4920779at2759"/>
<dbReference type="PROSITE" id="PS00455">
    <property type="entry name" value="AMP_BINDING"/>
    <property type="match status" value="1"/>
</dbReference>
<dbReference type="Proteomes" id="UP000007241">
    <property type="component" value="Unassembled WGS sequence"/>
</dbReference>
<keyword evidence="3" id="KW-0436">Ligase</keyword>
<dbReference type="Pfam" id="PF03959">
    <property type="entry name" value="FSH1"/>
    <property type="match status" value="1"/>
</dbReference>
<evidence type="ECO:0000313" key="5">
    <source>
        <dbReference type="EMBL" id="EGF82782.1"/>
    </source>
</evidence>
<dbReference type="STRING" id="684364.F4NW77"/>
<dbReference type="Gene3D" id="3.30.300.30">
    <property type="match status" value="1"/>
</dbReference>
<proteinExistence type="predicted"/>
<keyword evidence="1" id="KW-0596">Phosphopantetheine</keyword>
<dbReference type="InterPro" id="IPR029058">
    <property type="entry name" value="AB_hydrolase_fold"/>
</dbReference>
<dbReference type="HOGENOM" id="CLU_240932_0_0_1"/>
<dbReference type="Gene3D" id="1.10.1200.10">
    <property type="entry name" value="ACP-like"/>
    <property type="match status" value="2"/>
</dbReference>
<dbReference type="EMBL" id="GL882880">
    <property type="protein sequence ID" value="EGF82782.1"/>
    <property type="molecule type" value="Genomic_DNA"/>
</dbReference>
<dbReference type="PROSITE" id="PS50075">
    <property type="entry name" value="CARRIER"/>
    <property type="match status" value="2"/>
</dbReference>
<dbReference type="SUPFAM" id="SSF47336">
    <property type="entry name" value="ACP-like"/>
    <property type="match status" value="2"/>
</dbReference>
<evidence type="ECO:0000256" key="1">
    <source>
        <dbReference type="ARBA" id="ARBA00022450"/>
    </source>
</evidence>
<dbReference type="Gene3D" id="3.40.50.1820">
    <property type="entry name" value="alpha/beta hydrolase"/>
    <property type="match status" value="1"/>
</dbReference>
<dbReference type="NCBIfam" id="TIGR01733">
    <property type="entry name" value="AA-adenyl-dom"/>
    <property type="match status" value="1"/>
</dbReference>
<dbReference type="SUPFAM" id="SSF52777">
    <property type="entry name" value="CoA-dependent acyltransferases"/>
    <property type="match status" value="2"/>
</dbReference>
<dbReference type="InParanoid" id="F4NW77"/>
<dbReference type="InterPro" id="IPR020845">
    <property type="entry name" value="AMP-binding_CS"/>
</dbReference>
<reference evidence="5 6" key="1">
    <citation type="submission" date="2009-12" db="EMBL/GenBank/DDBJ databases">
        <title>The draft genome of Batrachochytrium dendrobatidis.</title>
        <authorList>
            <consortium name="US DOE Joint Genome Institute (JGI-PGF)"/>
            <person name="Kuo A."/>
            <person name="Salamov A."/>
            <person name="Schmutz J."/>
            <person name="Lucas S."/>
            <person name="Pitluck S."/>
            <person name="Rosenblum E."/>
            <person name="Stajich J."/>
            <person name="Eisen M."/>
            <person name="Grigoriev I.V."/>
        </authorList>
    </citation>
    <scope>NUCLEOTIDE SEQUENCE [LARGE SCALE GENOMIC DNA]</scope>
    <source>
        <strain evidence="6">JAM81 / FGSC 10211</strain>
    </source>
</reference>
<accession>F4NW77</accession>
<dbReference type="RefSeq" id="XP_006676667.1">
    <property type="nucleotide sequence ID" value="XM_006676604.1"/>
</dbReference>
<feature type="domain" description="Carrier" evidence="4">
    <location>
        <begin position="367"/>
        <end position="440"/>
    </location>
</feature>
<dbReference type="GO" id="GO:0044550">
    <property type="term" value="P:secondary metabolite biosynthetic process"/>
    <property type="evidence" value="ECO:0000318"/>
    <property type="project" value="GO_Central"/>
</dbReference>
<sequence>MEQVERNKQQSLSIPVGFELKVTTPGIAGSNTSQNECIGHSTQPLEACHIKDFQFNVPTQLSDPVSVFSLIEYHFTKSINAVALANDQNTVQITYGQLSQYSFNLALKLFTYQSHTDNEILPILVNMDGSIHMVVVIMAALWANISILPVSSAAYSSSLIHQDKDTIPPIKSSMISIVTLHEKSVIHVAPTSDYTNHGNDDAHPDKSCPYKPFLPKKIDCALIFDLAEPPYTMTHYELAEAVVAGQALQEYSKPMHSELYLKPDKAIVHLLSTLSLGQTLTVLDPFSHAKPLEDTVDQTHYINHPHRLGLLKSKQHIPNSTFYAQSSCNLLSEMDLVSLENVNLENHQLVPNLNSESMVELPIDTSPKLPAEVKKMYSDILGVDMNSLKRDDSFVSIGGDSISAIKIAAMARKAGKKLTSSQVISCKSLSRLEDMVSGLGIGELCAQIDPPASISLEAIDEIRKIHLPRLGLGDRHVDIFPCSDLQAAMVTSTLRDRREYLYQFVFKSKQSLNIDSLRFALLQAVKVRDILRTTFVATAAAGVCQIVQPEVHSANVSITSDDIQTFLSKDRCRGFTLEDLNWYRLTVTTDPNTEKAHVVFTIHHALFDGWSMPLIMSDLYAGYYGSQVIQRPLYRSFIDYVYAQDMTKAKKFWSTYLQNVMPCQPLEFWNKAIESTRNVVIHSDCPFTVEHLQHLAQQAEITVAVLLKTAWAATLRKYVRSNDVLFVQVISGRDIPVADVESMVGLLINTVPCRVKFDDSCHITKILSSLQQDHTELLSFSQTSLSDIKKWSKMTEQECLFNTLFVYENMPIGTEYYPDFELDDSLSSHDTNTEFDMELIIFPKHDTINLTMKHSKRVCTEQSRLILEEFIFTLSSIIKCIADPTSTIDCLWNLSDMQVNQISKYSFGQTIPLPYELVHHGFEYQATLHSDWPAIEAGDQTLTYGQLDYCGNVLASQLISQGINLGSRVAVVMQRCLEFSVSLLAILKTGAVIVPIDSKFPAERIQFIMHDSNVSAVLTTAFQIDTTFVCGLDMLRIINVDLCTLLSEVPMPTLPLLPAVSAASPFIIVYTSGSTGKPKGVPVPHHGAINIIANQSKQVGIHPGARVFQFMAIGFDVCQWEIWGALSFGATLVLRRDECIDDGIQSVSTVFITPTGLSQLGNPHDYPNLKHVVLAGEIVPAGLKQKWSSHVQLSNAYGPTEASIISHLGRLYLDRPVTVGSVLQNTSSYILDSNGRQVPIGTVGEMYIGGIGISEGYINLPKQVSDCFFPDPFSNINGGRMFKTGDFARLAPNGSFEIIGRLDDQIKFKGYRIELNEIAAAMMRYPHVSSAIAILNSTHVVGFVTPSNIDVDKLRDMVSTILPVYMIPAVFVALESMPSNANGKTDKKALAAININVVDEMLNDTEMHLARIWSQVLDVNLSLIQRNTSFFEIGGDSLSVTKVVAACIQSNLEIRVMDVFKLRTLSRLASMIAMHACQSVAHSAPIRQTWNFPRKIRIACIHGIASCATHMEFQLSTVQNYFGDHVEFIYINGPCKVDSSPLSEYYSDESWYSWLPEYDHSIGSVETAAGYIINELDNIGPVDGLLGFSQGAIMVCAMDQLSLSGQIARLWRFSILCSGILPSDYQATGKHLSVPNMHIYSYQETSNELQRVDQLYTTSNQVYLKHDAGHDIPRDSKSALDIAKGIAQLAELTIDATQL</sequence>
<dbReference type="CDD" id="cd05930">
    <property type="entry name" value="A_NRPS"/>
    <property type="match status" value="1"/>
</dbReference>
<feature type="domain" description="Carrier" evidence="4">
    <location>
        <begin position="1400"/>
        <end position="1476"/>
    </location>
</feature>
<dbReference type="InterPro" id="IPR045851">
    <property type="entry name" value="AMP-bd_C_sf"/>
</dbReference>
<dbReference type="SUPFAM" id="SSF56801">
    <property type="entry name" value="Acetyl-CoA synthetase-like"/>
    <property type="match status" value="2"/>
</dbReference>
<evidence type="ECO:0000313" key="6">
    <source>
        <dbReference type="Proteomes" id="UP000007241"/>
    </source>
</evidence>
<dbReference type="InterPro" id="IPR001242">
    <property type="entry name" value="Condensation_dom"/>
</dbReference>
<dbReference type="InterPro" id="IPR042099">
    <property type="entry name" value="ANL_N_sf"/>
</dbReference>
<dbReference type="SUPFAM" id="SSF53474">
    <property type="entry name" value="alpha/beta-Hydrolases"/>
    <property type="match status" value="1"/>
</dbReference>
<dbReference type="InterPro" id="IPR023213">
    <property type="entry name" value="CAT-like_dom_sf"/>
</dbReference>
<evidence type="ECO:0000259" key="4">
    <source>
        <dbReference type="PROSITE" id="PS50075"/>
    </source>
</evidence>
<dbReference type="InterPro" id="IPR010071">
    <property type="entry name" value="AA_adenyl_dom"/>
</dbReference>
<evidence type="ECO:0000256" key="2">
    <source>
        <dbReference type="ARBA" id="ARBA00022553"/>
    </source>
</evidence>
<dbReference type="PROSITE" id="PS00012">
    <property type="entry name" value="PHOSPHOPANTETHEINE"/>
    <property type="match status" value="1"/>
</dbReference>
<dbReference type="PANTHER" id="PTHR45527">
    <property type="entry name" value="NONRIBOSOMAL PEPTIDE SYNTHETASE"/>
    <property type="match status" value="1"/>
</dbReference>
<keyword evidence="2" id="KW-0597">Phosphoprotein</keyword>